<dbReference type="GO" id="GO:0042802">
    <property type="term" value="F:identical protein binding"/>
    <property type="evidence" value="ECO:0007669"/>
    <property type="project" value="UniProtKB-ARBA"/>
</dbReference>
<evidence type="ECO:0000256" key="6">
    <source>
        <dbReference type="ARBA" id="ARBA00022723"/>
    </source>
</evidence>
<dbReference type="InterPro" id="IPR016193">
    <property type="entry name" value="Cytidine_deaminase-like"/>
</dbReference>
<dbReference type="OrthoDB" id="9795347at2"/>
<keyword evidence="7 15" id="KW-0378">Hydrolase</keyword>
<dbReference type="PANTHER" id="PTHR11644:SF2">
    <property type="entry name" value="CYTIDINE DEAMINASE"/>
    <property type="match status" value="1"/>
</dbReference>
<evidence type="ECO:0000313" key="17">
    <source>
        <dbReference type="EMBL" id="SFE74121.1"/>
    </source>
</evidence>
<evidence type="ECO:0000259" key="16">
    <source>
        <dbReference type="PROSITE" id="PS51747"/>
    </source>
</evidence>
<comment type="function">
    <text evidence="2 15">This enzyme scavenges exogenous and endogenous cytidine and 2'-deoxycytidine for UMP synthesis.</text>
</comment>
<comment type="catalytic activity">
    <reaction evidence="10 15">
        <text>2'-deoxycytidine + H2O + H(+) = 2'-deoxyuridine + NH4(+)</text>
        <dbReference type="Rhea" id="RHEA:13433"/>
        <dbReference type="ChEBI" id="CHEBI:15377"/>
        <dbReference type="ChEBI" id="CHEBI:15378"/>
        <dbReference type="ChEBI" id="CHEBI:15698"/>
        <dbReference type="ChEBI" id="CHEBI:16450"/>
        <dbReference type="ChEBI" id="CHEBI:28938"/>
        <dbReference type="EC" id="3.5.4.5"/>
    </reaction>
</comment>
<evidence type="ECO:0000256" key="8">
    <source>
        <dbReference type="ARBA" id="ARBA00022833"/>
    </source>
</evidence>
<dbReference type="InterPro" id="IPR002125">
    <property type="entry name" value="CMP_dCMP_dom"/>
</dbReference>
<evidence type="ECO:0000256" key="1">
    <source>
        <dbReference type="ARBA" id="ARBA00001947"/>
    </source>
</evidence>
<evidence type="ECO:0000313" key="18">
    <source>
        <dbReference type="Proteomes" id="UP000198596"/>
    </source>
</evidence>
<evidence type="ECO:0000256" key="2">
    <source>
        <dbReference type="ARBA" id="ARBA00003949"/>
    </source>
</evidence>
<keyword evidence="8 14" id="KW-0862">Zinc</keyword>
<keyword evidence="18" id="KW-1185">Reference proteome</keyword>
<proteinExistence type="inferred from homology"/>
<organism evidence="17 18">
    <name type="scientific">Flavobacterium xueshanense</name>
    <dbReference type="NCBI Taxonomy" id="935223"/>
    <lineage>
        <taxon>Bacteria</taxon>
        <taxon>Pseudomonadati</taxon>
        <taxon>Bacteroidota</taxon>
        <taxon>Flavobacteriia</taxon>
        <taxon>Flavobacteriales</taxon>
        <taxon>Flavobacteriaceae</taxon>
        <taxon>Flavobacterium</taxon>
    </lineage>
</organism>
<comment type="catalytic activity">
    <reaction evidence="11 15">
        <text>cytidine + H2O + H(+) = uridine + NH4(+)</text>
        <dbReference type="Rhea" id="RHEA:16069"/>
        <dbReference type="ChEBI" id="CHEBI:15377"/>
        <dbReference type="ChEBI" id="CHEBI:15378"/>
        <dbReference type="ChEBI" id="CHEBI:16704"/>
        <dbReference type="ChEBI" id="CHEBI:17562"/>
        <dbReference type="ChEBI" id="CHEBI:28938"/>
        <dbReference type="EC" id="3.5.4.5"/>
    </reaction>
</comment>
<evidence type="ECO:0000256" key="12">
    <source>
        <dbReference type="PIRSR" id="PIRSR606262-1"/>
    </source>
</evidence>
<reference evidence="18" key="1">
    <citation type="submission" date="2016-10" db="EMBL/GenBank/DDBJ databases">
        <authorList>
            <person name="Varghese N."/>
            <person name="Submissions S."/>
        </authorList>
    </citation>
    <scope>NUCLEOTIDE SEQUENCE [LARGE SCALE GENOMIC DNA]</scope>
    <source>
        <strain evidence="18">CGMCC 1.9227</strain>
    </source>
</reference>
<feature type="active site" description="Proton donor" evidence="12">
    <location>
        <position position="75"/>
    </location>
</feature>
<feature type="domain" description="CMP/dCMP-type deaminase" evidence="16">
    <location>
        <begin position="21"/>
        <end position="149"/>
    </location>
</feature>
<evidence type="ECO:0000256" key="3">
    <source>
        <dbReference type="ARBA" id="ARBA00006576"/>
    </source>
</evidence>
<dbReference type="GO" id="GO:0004126">
    <property type="term" value="F:cytidine deaminase activity"/>
    <property type="evidence" value="ECO:0007669"/>
    <property type="project" value="UniProtKB-UniRule"/>
</dbReference>
<dbReference type="RefSeq" id="WP_091203730.1">
    <property type="nucleotide sequence ID" value="NZ_FONQ01000003.1"/>
</dbReference>
<dbReference type="EMBL" id="FONQ01000003">
    <property type="protein sequence ID" value="SFE74121.1"/>
    <property type="molecule type" value="Genomic_DNA"/>
</dbReference>
<dbReference type="GO" id="GO:0055086">
    <property type="term" value="P:nucleobase-containing small molecule metabolic process"/>
    <property type="evidence" value="ECO:0007669"/>
    <property type="project" value="UniProtKB-ARBA"/>
</dbReference>
<keyword evidence="6 14" id="KW-0479">Metal-binding</keyword>
<dbReference type="InterPro" id="IPR050202">
    <property type="entry name" value="Cyt/Deoxycyt_deaminase"/>
</dbReference>
<dbReference type="InterPro" id="IPR006262">
    <property type="entry name" value="Cyt_deam_tetra"/>
</dbReference>
<evidence type="ECO:0000256" key="13">
    <source>
        <dbReference type="PIRSR" id="PIRSR606262-2"/>
    </source>
</evidence>
<dbReference type="NCBIfam" id="NF004064">
    <property type="entry name" value="PRK05578.1"/>
    <property type="match status" value="1"/>
</dbReference>
<evidence type="ECO:0000256" key="15">
    <source>
        <dbReference type="RuleBase" id="RU364006"/>
    </source>
</evidence>
<dbReference type="Proteomes" id="UP000198596">
    <property type="component" value="Unassembled WGS sequence"/>
</dbReference>
<evidence type="ECO:0000256" key="9">
    <source>
        <dbReference type="ARBA" id="ARBA00032005"/>
    </source>
</evidence>
<feature type="binding site" evidence="14">
    <location>
        <position position="73"/>
    </location>
    <ligand>
        <name>Zn(2+)</name>
        <dbReference type="ChEBI" id="CHEBI:29105"/>
        <note>catalytic</note>
    </ligand>
</feature>
<name>A0A1I2D0T0_9FLAO</name>
<protein>
    <recommendedName>
        <fullName evidence="5 15">Cytidine deaminase</fullName>
        <ecNumber evidence="4 15">3.5.4.5</ecNumber>
    </recommendedName>
    <alternativeName>
        <fullName evidence="9 15">Cytidine aminohydrolase</fullName>
    </alternativeName>
</protein>
<dbReference type="GO" id="GO:0072527">
    <property type="term" value="P:pyrimidine-containing compound metabolic process"/>
    <property type="evidence" value="ECO:0007669"/>
    <property type="project" value="UniProtKB-ARBA"/>
</dbReference>
<evidence type="ECO:0000256" key="7">
    <source>
        <dbReference type="ARBA" id="ARBA00022801"/>
    </source>
</evidence>
<dbReference type="PANTHER" id="PTHR11644">
    <property type="entry name" value="CYTIDINE DEAMINASE"/>
    <property type="match status" value="1"/>
</dbReference>
<dbReference type="Gene3D" id="3.40.140.10">
    <property type="entry name" value="Cytidine Deaminase, domain 2"/>
    <property type="match status" value="1"/>
</dbReference>
<dbReference type="SUPFAM" id="SSF53927">
    <property type="entry name" value="Cytidine deaminase-like"/>
    <property type="match status" value="1"/>
</dbReference>
<dbReference type="EC" id="3.5.4.5" evidence="4 15"/>
<comment type="similarity">
    <text evidence="3 15">Belongs to the cytidine and deoxycytidylate deaminase family.</text>
</comment>
<dbReference type="AlphaFoldDB" id="A0A1I2D0T0"/>
<dbReference type="GO" id="GO:0005829">
    <property type="term" value="C:cytosol"/>
    <property type="evidence" value="ECO:0007669"/>
    <property type="project" value="TreeGrafter"/>
</dbReference>
<evidence type="ECO:0000256" key="11">
    <source>
        <dbReference type="ARBA" id="ARBA00049558"/>
    </source>
</evidence>
<accession>A0A1I2D0T0</accession>
<dbReference type="Pfam" id="PF00383">
    <property type="entry name" value="dCMP_cyt_deam_1"/>
    <property type="match status" value="1"/>
</dbReference>
<gene>
    <name evidence="17" type="ORF">SAMN04488131_103245</name>
</gene>
<evidence type="ECO:0000256" key="10">
    <source>
        <dbReference type="ARBA" id="ARBA00049252"/>
    </source>
</evidence>
<feature type="binding site" evidence="14">
    <location>
        <position position="115"/>
    </location>
    <ligand>
        <name>Zn(2+)</name>
        <dbReference type="ChEBI" id="CHEBI:29105"/>
        <note>catalytic</note>
    </ligand>
</feature>
<dbReference type="STRING" id="935223.SAMN04488131_103245"/>
<dbReference type="GO" id="GO:0008270">
    <property type="term" value="F:zinc ion binding"/>
    <property type="evidence" value="ECO:0007669"/>
    <property type="project" value="UniProtKB-UniRule"/>
</dbReference>
<evidence type="ECO:0000256" key="14">
    <source>
        <dbReference type="PIRSR" id="PIRSR606262-3"/>
    </source>
</evidence>
<dbReference type="CDD" id="cd01283">
    <property type="entry name" value="cytidine_deaminase"/>
    <property type="match status" value="1"/>
</dbReference>
<dbReference type="PROSITE" id="PS51747">
    <property type="entry name" value="CYT_DCMP_DEAMINASES_2"/>
    <property type="match status" value="1"/>
</dbReference>
<sequence>MKEITITTKFKVFDSTTDLPNDVQNLMEQAVAIRKNAYAPYSKFRVGVALVLDNGKIVTGSNQENAAYPSGLCAERVAIFYAGSIYPDAKVLKMAITAASDTNQTTAPIPPCGSCRQSIAEYEIRQETPIEIYFMGEIGTIYKSESLKNLLPFMFDKKFL</sequence>
<evidence type="ECO:0000256" key="4">
    <source>
        <dbReference type="ARBA" id="ARBA00012783"/>
    </source>
</evidence>
<dbReference type="InterPro" id="IPR016192">
    <property type="entry name" value="APOBEC/CMP_deaminase_Zn-bd"/>
</dbReference>
<evidence type="ECO:0000256" key="5">
    <source>
        <dbReference type="ARBA" id="ARBA00018266"/>
    </source>
</evidence>
<comment type="cofactor">
    <cofactor evidence="1 14 15">
        <name>Zn(2+)</name>
        <dbReference type="ChEBI" id="CHEBI:29105"/>
    </cofactor>
</comment>
<dbReference type="NCBIfam" id="TIGR01354">
    <property type="entry name" value="cyt_deam_tetra"/>
    <property type="match status" value="1"/>
</dbReference>
<feature type="binding site" evidence="13">
    <location>
        <begin position="62"/>
        <end position="68"/>
    </location>
    <ligand>
        <name>substrate</name>
    </ligand>
</feature>
<dbReference type="PROSITE" id="PS00903">
    <property type="entry name" value="CYT_DCMP_DEAMINASES_1"/>
    <property type="match status" value="1"/>
</dbReference>
<feature type="binding site" evidence="14">
    <location>
        <position position="112"/>
    </location>
    <ligand>
        <name>Zn(2+)</name>
        <dbReference type="ChEBI" id="CHEBI:29105"/>
        <note>catalytic</note>
    </ligand>
</feature>